<organism evidence="5 6">
    <name type="scientific">Elaeophora elaphi</name>
    <dbReference type="NCBI Taxonomy" id="1147741"/>
    <lineage>
        <taxon>Eukaryota</taxon>
        <taxon>Metazoa</taxon>
        <taxon>Ecdysozoa</taxon>
        <taxon>Nematoda</taxon>
        <taxon>Chromadorea</taxon>
        <taxon>Rhabditida</taxon>
        <taxon>Spirurina</taxon>
        <taxon>Spiruromorpha</taxon>
        <taxon>Filarioidea</taxon>
        <taxon>Onchocercidae</taxon>
        <taxon>Elaeophora</taxon>
    </lineage>
</organism>
<dbReference type="Proteomes" id="UP000050640">
    <property type="component" value="Unplaced"/>
</dbReference>
<evidence type="ECO:0000259" key="4">
    <source>
        <dbReference type="SMART" id="SM00775"/>
    </source>
</evidence>
<reference evidence="6" key="1">
    <citation type="submission" date="2017-02" db="UniProtKB">
        <authorList>
            <consortium name="WormBaseParasite"/>
        </authorList>
    </citation>
    <scope>IDENTIFICATION</scope>
</reference>
<feature type="region of interest" description="Disordered" evidence="3">
    <location>
        <begin position="310"/>
        <end position="329"/>
    </location>
</feature>
<dbReference type="PANTHER" id="PTHR12181">
    <property type="entry name" value="LIPIN"/>
    <property type="match status" value="1"/>
</dbReference>
<feature type="compositionally biased region" description="Basic and acidic residues" evidence="3">
    <location>
        <begin position="310"/>
        <end position="328"/>
    </location>
</feature>
<proteinExistence type="inferred from homology"/>
<evidence type="ECO:0000256" key="3">
    <source>
        <dbReference type="SAM" id="MobiDB-lite"/>
    </source>
</evidence>
<evidence type="ECO:0000313" key="5">
    <source>
        <dbReference type="Proteomes" id="UP000050640"/>
    </source>
</evidence>
<dbReference type="WBParaSite" id="EEL_0000694901-mRNA-1">
    <property type="protein sequence ID" value="EEL_0000694901-mRNA-1"/>
    <property type="gene ID" value="EEL_0000694901"/>
</dbReference>
<name>A0A0R3RXJ7_9BILA</name>
<comment type="similarity">
    <text evidence="2">Belongs to the lipin family.</text>
</comment>
<dbReference type="AlphaFoldDB" id="A0A0R3RXJ7"/>
<dbReference type="GO" id="GO:0005634">
    <property type="term" value="C:nucleus"/>
    <property type="evidence" value="ECO:0007669"/>
    <property type="project" value="TreeGrafter"/>
</dbReference>
<comment type="catalytic activity">
    <reaction evidence="1">
        <text>a 1,2-diacyl-sn-glycero-3-phosphate + H2O = a 1,2-diacyl-sn-glycerol + phosphate</text>
        <dbReference type="Rhea" id="RHEA:27429"/>
        <dbReference type="ChEBI" id="CHEBI:15377"/>
        <dbReference type="ChEBI" id="CHEBI:17815"/>
        <dbReference type="ChEBI" id="CHEBI:43474"/>
        <dbReference type="ChEBI" id="CHEBI:58608"/>
        <dbReference type="EC" id="3.1.3.4"/>
    </reaction>
    <physiologicalReaction direction="left-to-right" evidence="1">
        <dbReference type="Rhea" id="RHEA:27430"/>
    </physiologicalReaction>
</comment>
<dbReference type="GO" id="GO:0003713">
    <property type="term" value="F:transcription coactivator activity"/>
    <property type="evidence" value="ECO:0007669"/>
    <property type="project" value="TreeGrafter"/>
</dbReference>
<dbReference type="SMART" id="SM00775">
    <property type="entry name" value="LNS2"/>
    <property type="match status" value="1"/>
</dbReference>
<evidence type="ECO:0000313" key="6">
    <source>
        <dbReference type="WBParaSite" id="EEL_0000694901-mRNA-1"/>
    </source>
</evidence>
<dbReference type="GO" id="GO:0032869">
    <property type="term" value="P:cellular response to insulin stimulus"/>
    <property type="evidence" value="ECO:0007669"/>
    <property type="project" value="TreeGrafter"/>
</dbReference>
<protein>
    <submittedName>
        <fullName evidence="6">LNS2 domain-containing protein</fullName>
    </submittedName>
</protein>
<dbReference type="PANTHER" id="PTHR12181:SF12">
    <property type="entry name" value="PHOSPHATIDATE PHOSPHATASE"/>
    <property type="match status" value="1"/>
</dbReference>
<sequence length="804" mass="90726">MNYAYRLLDNVKYFYKTLNPASLSGAIDLIVVEQPDGSYLSTPFHVRFGKYGVLNSDEKYVDITINGEEIDLKMKLGENGVAFFTEPTTDTDVPEYLVTSPVPGSSSVPVDGEDLAERIEKIRRGLSRSRCKRTLSECSSSRSHSSHSREHSCELQIQRRRILPFNASLFNQRRNRSLPNLTELTEDQQQGHTERIVKNKEHLIYSHSFATRRSLSPPACTSRKKHANNYVKTTRKLSNSTNEDSDVDDAASTVSIDSGTDRLKIPGLGMIADGAFSDSELDRHRDTPEPHKSEVVVWKWGELPTTLEETEKAKKQEEDVKPEQEKKGSTWGGWFRWSRAKPTEDQGVYLDDLVQNASDPGKIEKYLGMSPPTACISLASDSGNGSIMGQNSFPKVNDNENEVNNEIQQQERTSTSAPDAKIITGWKECLKKSQKHAIDINLSNNQHSIQPSETHESVIEAHGYEARRNHARSVTPSSDIFPMSDEEAESTVPLPSGPETSVPLPKYIRSLRLSSDKLKKLGLRKGANEARFSITTKFQGTTWCSCHIYLYKWTERLVVSDIDGTITKSDVLGHVIPAIGGQWAHAGVAELYTRIKENGYQLVYLSSRAIGQSYYTKKYLQSIAQNAKFLPDGPLLLSPTSVLMAFRREVIDRKPEEFKIAALTDLKECFPVKRPFYAGFGNRETDVVSYRAVDIPPDRILIIDKQGRVRRADSIGFETSFISLAMETVDYIFPPLTRRRNERQRSGSSKKNPFLLAPSFYKAHSYSDFTHWQSKAGCAVRLDDNTLERYEAKRKSFRGKHKKK</sequence>
<keyword evidence="5" id="KW-1185">Reference proteome</keyword>
<dbReference type="InterPro" id="IPR036412">
    <property type="entry name" value="HAD-like_sf"/>
</dbReference>
<dbReference type="Pfam" id="PF08235">
    <property type="entry name" value="LNS2"/>
    <property type="match status" value="1"/>
</dbReference>
<accession>A0A0R3RXJ7</accession>
<evidence type="ECO:0000256" key="2">
    <source>
        <dbReference type="ARBA" id="ARBA00005476"/>
    </source>
</evidence>
<dbReference type="GO" id="GO:0019432">
    <property type="term" value="P:triglyceride biosynthetic process"/>
    <property type="evidence" value="ECO:0007669"/>
    <property type="project" value="TreeGrafter"/>
</dbReference>
<dbReference type="InterPro" id="IPR031315">
    <property type="entry name" value="LNS2/PITP"/>
</dbReference>
<dbReference type="Pfam" id="PF04571">
    <property type="entry name" value="Lipin_N"/>
    <property type="match status" value="1"/>
</dbReference>
<feature type="domain" description="LNS2/PITP" evidence="4">
    <location>
        <begin position="557"/>
        <end position="712"/>
    </location>
</feature>
<dbReference type="STRING" id="1147741.A0A0R3RXJ7"/>
<dbReference type="InterPro" id="IPR026058">
    <property type="entry name" value="LIPIN"/>
</dbReference>
<dbReference type="InterPro" id="IPR007651">
    <property type="entry name" value="Lipin_N"/>
</dbReference>
<evidence type="ECO:0000256" key="1">
    <source>
        <dbReference type="ARBA" id="ARBA00001180"/>
    </source>
</evidence>
<dbReference type="GO" id="GO:0009062">
    <property type="term" value="P:fatty acid catabolic process"/>
    <property type="evidence" value="ECO:0007669"/>
    <property type="project" value="TreeGrafter"/>
</dbReference>
<dbReference type="SUPFAM" id="SSF56784">
    <property type="entry name" value="HAD-like"/>
    <property type="match status" value="1"/>
</dbReference>
<dbReference type="GO" id="GO:0045944">
    <property type="term" value="P:positive regulation of transcription by RNA polymerase II"/>
    <property type="evidence" value="ECO:0007669"/>
    <property type="project" value="TreeGrafter"/>
</dbReference>
<feature type="region of interest" description="Disordered" evidence="3">
    <location>
        <begin position="468"/>
        <end position="499"/>
    </location>
</feature>
<dbReference type="InterPro" id="IPR013209">
    <property type="entry name" value="LNS2"/>
</dbReference>
<dbReference type="GO" id="GO:0008195">
    <property type="term" value="F:phosphatidate phosphatase activity"/>
    <property type="evidence" value="ECO:0007669"/>
    <property type="project" value="UniProtKB-EC"/>
</dbReference>